<sequence length="116" mass="12744">MARTQKVVRPEVLDNARWRQSRGDRRRLFAVPDDGDSLARAPCLADEKTDEGSEPERRGKGGELKGDLTEAAPSSSSSAVGDDNDDPFLSAGFVSAFSAFSRERERDWRGEGDRGE</sequence>
<dbReference type="HOGENOM" id="CLU_2100653_0_0_1"/>
<proteinExistence type="predicted"/>
<reference evidence="2" key="1">
    <citation type="journal article" date="2009" name="Rice">
        <title>De Novo Next Generation Sequencing of Plant Genomes.</title>
        <authorList>
            <person name="Rounsley S."/>
            <person name="Marri P.R."/>
            <person name="Yu Y."/>
            <person name="He R."/>
            <person name="Sisneros N."/>
            <person name="Goicoechea J.L."/>
            <person name="Lee S.J."/>
            <person name="Angelova A."/>
            <person name="Kudrna D."/>
            <person name="Luo M."/>
            <person name="Affourtit J."/>
            <person name="Desany B."/>
            <person name="Knight J."/>
            <person name="Niazi F."/>
            <person name="Egholm M."/>
            <person name="Wing R.A."/>
        </authorList>
    </citation>
    <scope>NUCLEOTIDE SEQUENCE [LARGE SCALE GENOMIC DNA]</scope>
    <source>
        <strain evidence="2">cv. IRGC 105608</strain>
    </source>
</reference>
<evidence type="ECO:0000313" key="2">
    <source>
        <dbReference type="EnsemblPlants" id="OBART09G10800.1"/>
    </source>
</evidence>
<name>A0A0D3H710_9ORYZ</name>
<reference evidence="2" key="2">
    <citation type="submission" date="2015-03" db="UniProtKB">
        <authorList>
            <consortium name="EnsemblPlants"/>
        </authorList>
    </citation>
    <scope>IDENTIFICATION</scope>
</reference>
<organism evidence="2">
    <name type="scientific">Oryza barthii</name>
    <dbReference type="NCBI Taxonomy" id="65489"/>
    <lineage>
        <taxon>Eukaryota</taxon>
        <taxon>Viridiplantae</taxon>
        <taxon>Streptophyta</taxon>
        <taxon>Embryophyta</taxon>
        <taxon>Tracheophyta</taxon>
        <taxon>Spermatophyta</taxon>
        <taxon>Magnoliopsida</taxon>
        <taxon>Liliopsida</taxon>
        <taxon>Poales</taxon>
        <taxon>Poaceae</taxon>
        <taxon>BOP clade</taxon>
        <taxon>Oryzoideae</taxon>
        <taxon>Oryzeae</taxon>
        <taxon>Oryzinae</taxon>
        <taxon>Oryza</taxon>
    </lineage>
</organism>
<feature type="compositionally biased region" description="Basic and acidic residues" evidence="1">
    <location>
        <begin position="45"/>
        <end position="68"/>
    </location>
</feature>
<accession>A0A0D3H710</accession>
<feature type="region of interest" description="Disordered" evidence="1">
    <location>
        <begin position="23"/>
        <end position="88"/>
    </location>
</feature>
<protein>
    <submittedName>
        <fullName evidence="2">Uncharacterized protein</fullName>
    </submittedName>
</protein>
<keyword evidence="3" id="KW-1185">Reference proteome</keyword>
<dbReference type="AlphaFoldDB" id="A0A0D3H710"/>
<dbReference type="PaxDb" id="65489-OBART09G10800.1"/>
<dbReference type="Gramene" id="OBART09G10800.1">
    <property type="protein sequence ID" value="OBART09G10800.1"/>
    <property type="gene ID" value="OBART09G10800"/>
</dbReference>
<evidence type="ECO:0000313" key="3">
    <source>
        <dbReference type="Proteomes" id="UP000026960"/>
    </source>
</evidence>
<dbReference type="EnsemblPlants" id="OBART09G10800.1">
    <property type="protein sequence ID" value="OBART09G10800.1"/>
    <property type="gene ID" value="OBART09G10800"/>
</dbReference>
<evidence type="ECO:0000256" key="1">
    <source>
        <dbReference type="SAM" id="MobiDB-lite"/>
    </source>
</evidence>
<dbReference type="Proteomes" id="UP000026960">
    <property type="component" value="Chromosome 9"/>
</dbReference>